<feature type="domain" description="Sodium/calcium exchanger membrane region" evidence="6">
    <location>
        <begin position="196"/>
        <end position="335"/>
    </location>
</feature>
<comment type="subcellular location">
    <subcellularLocation>
        <location evidence="1">Membrane</location>
        <topology evidence="1">Multi-pass membrane protein</topology>
    </subcellularLocation>
</comment>
<dbReference type="InterPro" id="IPR004481">
    <property type="entry name" value="K/Na/Ca-exchanger"/>
</dbReference>
<dbReference type="Pfam" id="PF01699">
    <property type="entry name" value="Na_Ca_ex"/>
    <property type="match status" value="2"/>
</dbReference>
<dbReference type="Proteomes" id="UP000609651">
    <property type="component" value="Unassembled WGS sequence"/>
</dbReference>
<feature type="transmembrane region" description="Helical" evidence="5">
    <location>
        <begin position="143"/>
        <end position="161"/>
    </location>
</feature>
<evidence type="ECO:0000313" key="8">
    <source>
        <dbReference type="Proteomes" id="UP000609651"/>
    </source>
</evidence>
<dbReference type="RefSeq" id="WP_171185219.1">
    <property type="nucleotide sequence ID" value="NZ_WTPX01000032.1"/>
</dbReference>
<keyword evidence="4 5" id="KW-0472">Membrane</keyword>
<feature type="transmembrane region" description="Helical" evidence="5">
    <location>
        <begin position="110"/>
        <end position="131"/>
    </location>
</feature>
<feature type="transmembrane region" description="Helical" evidence="5">
    <location>
        <begin position="192"/>
        <end position="214"/>
    </location>
</feature>
<evidence type="ECO:0000259" key="6">
    <source>
        <dbReference type="Pfam" id="PF01699"/>
    </source>
</evidence>
<keyword evidence="2 5" id="KW-0812">Transmembrane</keyword>
<feature type="domain" description="Sodium/calcium exchanger membrane region" evidence="6">
    <location>
        <begin position="12"/>
        <end position="129"/>
    </location>
</feature>
<reference evidence="7 8" key="1">
    <citation type="journal article" date="2020" name="Syst. Appl. Microbiol.">
        <title>Alienimonas chondri sp. nov., a novel planctomycete isolated from the biofilm of the red alga Chondrus crispus.</title>
        <authorList>
            <person name="Vitorino I."/>
            <person name="Albuquerque L."/>
            <person name="Wiegand S."/>
            <person name="Kallscheuer N."/>
            <person name="da Costa M.S."/>
            <person name="Lobo-da-Cunha A."/>
            <person name="Jogler C."/>
            <person name="Lage O.M."/>
        </authorList>
    </citation>
    <scope>NUCLEOTIDE SEQUENCE [LARGE SCALE GENOMIC DNA]</scope>
    <source>
        <strain evidence="7 8">LzC2</strain>
    </source>
</reference>
<name>A0ABX1VBM8_9PLAN</name>
<feature type="transmembrane region" description="Helical" evidence="5">
    <location>
        <begin position="261"/>
        <end position="284"/>
    </location>
</feature>
<evidence type="ECO:0000313" key="7">
    <source>
        <dbReference type="EMBL" id="NNJ25335.1"/>
    </source>
</evidence>
<dbReference type="InterPro" id="IPR004837">
    <property type="entry name" value="NaCa_Exmemb"/>
</dbReference>
<evidence type="ECO:0000256" key="5">
    <source>
        <dbReference type="SAM" id="Phobius"/>
    </source>
</evidence>
<protein>
    <recommendedName>
        <fullName evidence="6">Sodium/calcium exchanger membrane region domain-containing protein</fullName>
    </recommendedName>
</protein>
<feature type="transmembrane region" description="Helical" evidence="5">
    <location>
        <begin position="296"/>
        <end position="314"/>
    </location>
</feature>
<comment type="caution">
    <text evidence="7">The sequence shown here is derived from an EMBL/GenBank/DDBJ whole genome shotgun (WGS) entry which is preliminary data.</text>
</comment>
<dbReference type="PANTHER" id="PTHR10846:SF8">
    <property type="entry name" value="INNER MEMBRANE PROTEIN YRBG"/>
    <property type="match status" value="1"/>
</dbReference>
<gene>
    <name evidence="7" type="ORF">LzC2_14050</name>
</gene>
<dbReference type="InterPro" id="IPR044880">
    <property type="entry name" value="NCX_ion-bd_dom_sf"/>
</dbReference>
<evidence type="ECO:0000256" key="1">
    <source>
        <dbReference type="ARBA" id="ARBA00004141"/>
    </source>
</evidence>
<accession>A0ABX1VBM8</accession>
<keyword evidence="8" id="KW-1185">Reference proteome</keyword>
<keyword evidence="3 5" id="KW-1133">Transmembrane helix</keyword>
<feature type="transmembrane region" description="Helical" evidence="5">
    <location>
        <begin position="48"/>
        <end position="69"/>
    </location>
</feature>
<evidence type="ECO:0000256" key="3">
    <source>
        <dbReference type="ARBA" id="ARBA00022989"/>
    </source>
</evidence>
<evidence type="ECO:0000256" key="2">
    <source>
        <dbReference type="ARBA" id="ARBA00022692"/>
    </source>
</evidence>
<feature type="transmembrane region" description="Helical" evidence="5">
    <location>
        <begin position="75"/>
        <end position="98"/>
    </location>
</feature>
<feature type="transmembrane region" description="Helical" evidence="5">
    <location>
        <begin position="323"/>
        <end position="344"/>
    </location>
</feature>
<dbReference type="Gene3D" id="1.20.1420.30">
    <property type="entry name" value="NCX, central ion-binding region"/>
    <property type="match status" value="1"/>
</dbReference>
<dbReference type="EMBL" id="WTPX01000032">
    <property type="protein sequence ID" value="NNJ25335.1"/>
    <property type="molecule type" value="Genomic_DNA"/>
</dbReference>
<feature type="transmembrane region" description="Helical" evidence="5">
    <location>
        <begin position="6"/>
        <end position="27"/>
    </location>
</feature>
<dbReference type="PANTHER" id="PTHR10846">
    <property type="entry name" value="SODIUM/POTASSIUM/CALCIUM EXCHANGER"/>
    <property type="match status" value="1"/>
</dbReference>
<proteinExistence type="predicted"/>
<feature type="transmembrane region" description="Helical" evidence="5">
    <location>
        <begin position="226"/>
        <end position="249"/>
    </location>
</feature>
<sequence length="345" mass="35370">MLNFDLPLPANLGLFAAAAAVIGFAGVRASKYADRIADRTGLGEALTGTFLLGFLTALPGLTASVVAALNGRPTLAIANAMGGIAAQTAALAVADFAYRKANLEHAAASLPNMMQAAMLSLLLTLVLLGLTGPDVTVANIHPVTLLSFAAAVGAFLLVVRIRRHPMWKPRQTEETVQDEPEPEYEEASLRGLIVKLVLTAGLTGACGAVVAEAAGSLVEQTGVSEAVVGGLLLALATSLPELVTSVAAVRRGAVTLAVSDIVGGNFFDVLFVAAADLAFLQGSIYHGAGVGPREAFMTGLAILLNLILLAGMIARQREGPANIGLESAAMLLCYGGGFLTLALWM</sequence>
<organism evidence="7 8">
    <name type="scientific">Alienimonas chondri</name>
    <dbReference type="NCBI Taxonomy" id="2681879"/>
    <lineage>
        <taxon>Bacteria</taxon>
        <taxon>Pseudomonadati</taxon>
        <taxon>Planctomycetota</taxon>
        <taxon>Planctomycetia</taxon>
        <taxon>Planctomycetales</taxon>
        <taxon>Planctomycetaceae</taxon>
        <taxon>Alienimonas</taxon>
    </lineage>
</organism>
<evidence type="ECO:0000256" key="4">
    <source>
        <dbReference type="ARBA" id="ARBA00023136"/>
    </source>
</evidence>